<protein>
    <submittedName>
        <fullName evidence="6">Endo-1,4-beta-xylanase</fullName>
    </submittedName>
</protein>
<evidence type="ECO:0000256" key="3">
    <source>
        <dbReference type="ARBA" id="ARBA00023326"/>
    </source>
</evidence>
<dbReference type="GO" id="GO:0004553">
    <property type="term" value="F:hydrolase activity, hydrolyzing O-glycosyl compounds"/>
    <property type="evidence" value="ECO:0007669"/>
    <property type="project" value="InterPro"/>
</dbReference>
<evidence type="ECO:0000259" key="5">
    <source>
        <dbReference type="Pfam" id="PF00331"/>
    </source>
</evidence>
<gene>
    <name evidence="6" type="ORF">NG895_06175</name>
</gene>
<feature type="domain" description="GH10" evidence="5">
    <location>
        <begin position="265"/>
        <end position="363"/>
    </location>
</feature>
<keyword evidence="3" id="KW-0624">Polysaccharide degradation</keyword>
<dbReference type="AlphaFoldDB" id="A0A9X2F874"/>
<reference evidence="6" key="1">
    <citation type="submission" date="2022-06" db="EMBL/GenBank/DDBJ databases">
        <title>Aeoliella straminimaris, a novel planctomycete from sediments.</title>
        <authorList>
            <person name="Vitorino I.R."/>
            <person name="Lage O.M."/>
        </authorList>
    </citation>
    <scope>NUCLEOTIDE SEQUENCE</scope>
    <source>
        <strain evidence="6">ICT_H6.2</strain>
    </source>
</reference>
<organism evidence="6 7">
    <name type="scientific">Aeoliella straminimaris</name>
    <dbReference type="NCBI Taxonomy" id="2954799"/>
    <lineage>
        <taxon>Bacteria</taxon>
        <taxon>Pseudomonadati</taxon>
        <taxon>Planctomycetota</taxon>
        <taxon>Planctomycetia</taxon>
        <taxon>Pirellulales</taxon>
        <taxon>Lacipirellulaceae</taxon>
        <taxon>Aeoliella</taxon>
    </lineage>
</organism>
<dbReference type="InterPro" id="IPR001000">
    <property type="entry name" value="GH10_dom"/>
</dbReference>
<dbReference type="SUPFAM" id="SSF51445">
    <property type="entry name" value="(Trans)glycosidases"/>
    <property type="match status" value="1"/>
</dbReference>
<evidence type="ECO:0000256" key="4">
    <source>
        <dbReference type="SAM" id="MobiDB-lite"/>
    </source>
</evidence>
<evidence type="ECO:0000313" key="6">
    <source>
        <dbReference type="EMBL" id="MCO6043488.1"/>
    </source>
</evidence>
<keyword evidence="2" id="KW-0119">Carbohydrate metabolism</keyword>
<keyword evidence="7" id="KW-1185">Reference proteome</keyword>
<comment type="caution">
    <text evidence="6">The sequence shown here is derived from an EMBL/GenBank/DDBJ whole genome shotgun (WGS) entry which is preliminary data.</text>
</comment>
<name>A0A9X2F874_9BACT</name>
<dbReference type="RefSeq" id="WP_252851594.1">
    <property type="nucleotide sequence ID" value="NZ_JAMXLR010000024.1"/>
</dbReference>
<dbReference type="GO" id="GO:0000272">
    <property type="term" value="P:polysaccharide catabolic process"/>
    <property type="evidence" value="ECO:0007669"/>
    <property type="project" value="UniProtKB-KW"/>
</dbReference>
<proteinExistence type="predicted"/>
<feature type="region of interest" description="Disordered" evidence="4">
    <location>
        <begin position="49"/>
        <end position="70"/>
    </location>
</feature>
<dbReference type="Proteomes" id="UP001155241">
    <property type="component" value="Unassembled WGS sequence"/>
</dbReference>
<dbReference type="Gene3D" id="3.20.20.80">
    <property type="entry name" value="Glycosidases"/>
    <property type="match status" value="1"/>
</dbReference>
<evidence type="ECO:0000256" key="1">
    <source>
        <dbReference type="ARBA" id="ARBA00022801"/>
    </source>
</evidence>
<evidence type="ECO:0000313" key="7">
    <source>
        <dbReference type="Proteomes" id="UP001155241"/>
    </source>
</evidence>
<dbReference type="EMBL" id="JAMXLR010000024">
    <property type="protein sequence ID" value="MCO6043488.1"/>
    <property type="molecule type" value="Genomic_DNA"/>
</dbReference>
<sequence length="556" mass="61920">MSVSGFQGGFAAGTKYSVVGAAGRVLASDRGCQLNWIIRRKALETAAPPAGRLSVNNPSAPASRGGSRSPKVRTVMGLMRLFVHDGSRLESLDPTRVHMIGFEELPWFSSVFVSEKQLVIQRAESDSGTVCVPWLVGDRGEMLLSTSTLMERDTPYFLEVELARGLVHRLRNQLEAWRQLGLIVPPDLDEEVLAATRHFARAASRQHEPDTAATEANQAIELAVAAGERLAAVYAEQALGMRTRNAPLNTLLGVDLSGELPDEDLRESVTETFNLVSLPMSWRDIEASEGKRKWDNTDNELRWAQKNGLKVVGGPLLEFDERRVPDWTYLWEGDYDTLSSFMLDHVRHTVKRYRSKVHLWHVAARMNRPRVLSLGDEDRLQVVASAIHTIRDLDQRTPIVVSFDQPWAEYMATQQTDLAPMHFADALVRADLGVSGLGLELNIGSQPLATAPRPALAFSRLVDQWGLFELPLFLMLTIDTRRSKDKQADGGHSHTRAEWVERYLPPLLAKNCVQVVVWNQLSDKGAEFPGAGLFDDQDQPKPVLNALAALRKQYLA</sequence>
<evidence type="ECO:0000256" key="2">
    <source>
        <dbReference type="ARBA" id="ARBA00023277"/>
    </source>
</evidence>
<keyword evidence="1" id="KW-0378">Hydrolase</keyword>
<dbReference type="Pfam" id="PF00331">
    <property type="entry name" value="Glyco_hydro_10"/>
    <property type="match status" value="1"/>
</dbReference>
<accession>A0A9X2F874</accession>
<dbReference type="InterPro" id="IPR017853">
    <property type="entry name" value="GH"/>
</dbReference>